<dbReference type="CDD" id="cd06225">
    <property type="entry name" value="HAMP"/>
    <property type="match status" value="1"/>
</dbReference>
<evidence type="ECO:0000256" key="3">
    <source>
        <dbReference type="ARBA" id="ARBA00029447"/>
    </source>
</evidence>
<dbReference type="SUPFAM" id="SSF58104">
    <property type="entry name" value="Methyl-accepting chemotaxis protein (MCP) signaling domain"/>
    <property type="match status" value="1"/>
</dbReference>
<comment type="similarity">
    <text evidence="3">Belongs to the methyl-accepting chemotaxis (MCP) protein family.</text>
</comment>
<reference evidence="8 9" key="1">
    <citation type="submission" date="2020-02" db="EMBL/GenBank/DDBJ databases">
        <title>Nitrogenibacter mangrovi gen. nov., sp. nov. isolated from mangrove sediment, a denitrifying betaproteobacterium.</title>
        <authorList>
            <person name="Liao H."/>
            <person name="Tian Y."/>
        </authorList>
    </citation>
    <scope>NUCLEOTIDE SEQUENCE [LARGE SCALE GENOMIC DNA]</scope>
    <source>
        <strain evidence="8 9">M9-3-2</strain>
    </source>
</reference>
<dbReference type="FunFam" id="1.10.287.950:FF:000001">
    <property type="entry name" value="Methyl-accepting chemotaxis sensory transducer"/>
    <property type="match status" value="1"/>
</dbReference>
<keyword evidence="5" id="KW-0812">Transmembrane</keyword>
<dbReference type="Proteomes" id="UP000501991">
    <property type="component" value="Chromosome"/>
</dbReference>
<name>A0A6C1BBE6_9RHOO</name>
<dbReference type="PROSITE" id="PS50885">
    <property type="entry name" value="HAMP"/>
    <property type="match status" value="1"/>
</dbReference>
<evidence type="ECO:0000256" key="2">
    <source>
        <dbReference type="ARBA" id="ARBA00023224"/>
    </source>
</evidence>
<feature type="transmembrane region" description="Helical" evidence="5">
    <location>
        <begin position="191"/>
        <end position="208"/>
    </location>
</feature>
<feature type="transmembrane region" description="Helical" evidence="5">
    <location>
        <begin position="9"/>
        <end position="31"/>
    </location>
</feature>
<evidence type="ECO:0000259" key="6">
    <source>
        <dbReference type="PROSITE" id="PS50111"/>
    </source>
</evidence>
<feature type="domain" description="HAMP" evidence="7">
    <location>
        <begin position="210"/>
        <end position="264"/>
    </location>
</feature>
<keyword evidence="2 4" id="KW-0807">Transducer</keyword>
<dbReference type="GO" id="GO:0006935">
    <property type="term" value="P:chemotaxis"/>
    <property type="evidence" value="ECO:0007669"/>
    <property type="project" value="UniProtKB-ARBA"/>
</dbReference>
<dbReference type="SMART" id="SM00304">
    <property type="entry name" value="HAMP"/>
    <property type="match status" value="1"/>
</dbReference>
<evidence type="ECO:0000256" key="5">
    <source>
        <dbReference type="SAM" id="Phobius"/>
    </source>
</evidence>
<organism evidence="8 9">
    <name type="scientific">Nitrogeniibacter mangrovi</name>
    <dbReference type="NCBI Taxonomy" id="2016596"/>
    <lineage>
        <taxon>Bacteria</taxon>
        <taxon>Pseudomonadati</taxon>
        <taxon>Pseudomonadota</taxon>
        <taxon>Betaproteobacteria</taxon>
        <taxon>Rhodocyclales</taxon>
        <taxon>Zoogloeaceae</taxon>
        <taxon>Nitrogeniibacter</taxon>
    </lineage>
</organism>
<proteinExistence type="inferred from homology"/>
<dbReference type="PROSITE" id="PS50111">
    <property type="entry name" value="CHEMOTAXIS_TRANSDUC_2"/>
    <property type="match status" value="1"/>
</dbReference>
<dbReference type="GO" id="GO:0007165">
    <property type="term" value="P:signal transduction"/>
    <property type="evidence" value="ECO:0007669"/>
    <property type="project" value="UniProtKB-KW"/>
</dbReference>
<dbReference type="SMART" id="SM00283">
    <property type="entry name" value="MA"/>
    <property type="match status" value="1"/>
</dbReference>
<dbReference type="KEGG" id="azq:G3580_05560"/>
<dbReference type="GO" id="GO:0016020">
    <property type="term" value="C:membrane"/>
    <property type="evidence" value="ECO:0007669"/>
    <property type="project" value="UniProtKB-SubCell"/>
</dbReference>
<dbReference type="Gene3D" id="1.10.287.950">
    <property type="entry name" value="Methyl-accepting chemotaxis protein"/>
    <property type="match status" value="1"/>
</dbReference>
<comment type="subcellular location">
    <subcellularLocation>
        <location evidence="1">Membrane</location>
    </subcellularLocation>
</comment>
<accession>A0A6C1BBE6</accession>
<evidence type="ECO:0000259" key="7">
    <source>
        <dbReference type="PROSITE" id="PS50885"/>
    </source>
</evidence>
<protein>
    <submittedName>
        <fullName evidence="8">Methyl-accepting chemotaxis protein</fullName>
    </submittedName>
</protein>
<dbReference type="AlphaFoldDB" id="A0A6C1BBE6"/>
<dbReference type="PANTHER" id="PTHR32089">
    <property type="entry name" value="METHYL-ACCEPTING CHEMOTAXIS PROTEIN MCPB"/>
    <property type="match status" value="1"/>
</dbReference>
<feature type="domain" description="Methyl-accepting transducer" evidence="6">
    <location>
        <begin position="269"/>
        <end position="505"/>
    </location>
</feature>
<dbReference type="Gene3D" id="3.30.450.290">
    <property type="match status" value="1"/>
</dbReference>
<keyword evidence="5" id="KW-0472">Membrane</keyword>
<dbReference type="EMBL" id="CP048836">
    <property type="protein sequence ID" value="QID19730.1"/>
    <property type="molecule type" value="Genomic_DNA"/>
</dbReference>
<dbReference type="Pfam" id="PF00672">
    <property type="entry name" value="HAMP"/>
    <property type="match status" value="1"/>
</dbReference>
<dbReference type="Pfam" id="PF00015">
    <property type="entry name" value="MCPsignal"/>
    <property type="match status" value="1"/>
</dbReference>
<evidence type="ECO:0000256" key="4">
    <source>
        <dbReference type="PROSITE-ProRule" id="PRU00284"/>
    </source>
</evidence>
<dbReference type="PANTHER" id="PTHR32089:SF112">
    <property type="entry name" value="LYSOZYME-LIKE PROTEIN-RELATED"/>
    <property type="match status" value="1"/>
</dbReference>
<evidence type="ECO:0000313" key="8">
    <source>
        <dbReference type="EMBL" id="QID19730.1"/>
    </source>
</evidence>
<gene>
    <name evidence="8" type="ORF">G3580_05560</name>
</gene>
<evidence type="ECO:0000256" key="1">
    <source>
        <dbReference type="ARBA" id="ARBA00004370"/>
    </source>
</evidence>
<dbReference type="InterPro" id="IPR004089">
    <property type="entry name" value="MCPsignal_dom"/>
</dbReference>
<keyword evidence="9" id="KW-1185">Reference proteome</keyword>
<keyword evidence="5" id="KW-1133">Transmembrane helix</keyword>
<feature type="transmembrane region" description="Helical" evidence="5">
    <location>
        <begin position="51"/>
        <end position="69"/>
    </location>
</feature>
<evidence type="ECO:0000313" key="9">
    <source>
        <dbReference type="Proteomes" id="UP000501991"/>
    </source>
</evidence>
<dbReference type="InterPro" id="IPR003660">
    <property type="entry name" value="HAMP_dom"/>
</dbReference>
<sequence>MQRVSDTPIWLRLTAVIGAMLVCAFGAMIYWETQVNRDTAIDQAREFALSVHDMTMAGLTGMMITGTVAQRDVFLDQIKELSSVRDLRVIRGEPVTKQFGPGAASDGKVVDDFEQRAMASGKPMSELQSDPQIGEYLRVVVPAVASTNYLGKNCLSCHMVSEGTTLGAVSMKIDLAKVNAAVSAFRTKSTLFALLVSIPLMAFIFFFIRRFVTTPLAHMTGSLAELADGKGDLTRRLDVTHRDEIGRAAESFNQMLATIGDLVRQVGGSAGTVADVARGVSDSASRLADGSHQQNRQSVAAAEAMEELMQKTAHIAASAERVRDLSHESLARSEEGKHRLSHLMGEVDHVERAVVQMDETVNAFVESTTSINHMTQEVREIAEQTNLLALNAAIEAARAGEQGRGFAVVADEVRKLAEKSARSAGEIDAITTTLSKQSGEVRASLDSGRGHLDSSRKAADDVAGVLEAANASAAEVRSGLDDIAEATEAQRAANEQVTQSIEAIAAMARENDAAIGKTVDSAHDMARQAVGLQEAVGRFRV</sequence>